<dbReference type="AlphaFoldDB" id="A0A9Q1I231"/>
<feature type="compositionally biased region" description="Basic and acidic residues" evidence="1">
    <location>
        <begin position="29"/>
        <end position="39"/>
    </location>
</feature>
<name>A0A9Q1I231_CONCO</name>
<protein>
    <submittedName>
        <fullName evidence="2">Uncharacterized protein</fullName>
    </submittedName>
</protein>
<accession>A0A9Q1I231</accession>
<evidence type="ECO:0000256" key="1">
    <source>
        <dbReference type="SAM" id="MobiDB-lite"/>
    </source>
</evidence>
<comment type="caution">
    <text evidence="2">The sequence shown here is derived from an EMBL/GenBank/DDBJ whole genome shotgun (WGS) entry which is preliminary data.</text>
</comment>
<evidence type="ECO:0000313" key="3">
    <source>
        <dbReference type="Proteomes" id="UP001152803"/>
    </source>
</evidence>
<dbReference type="EMBL" id="JAFJMO010000005">
    <property type="protein sequence ID" value="KAJ8276516.1"/>
    <property type="molecule type" value="Genomic_DNA"/>
</dbReference>
<feature type="region of interest" description="Disordered" evidence="1">
    <location>
        <begin position="29"/>
        <end position="62"/>
    </location>
</feature>
<dbReference type="OrthoDB" id="660555at2759"/>
<sequence>MDDTSSMISDHKDANGFVNRVFDASSEVEKETRIMRIPDPEEGGGSGLRLPRDKAEVSRRPKKTGIWRILNRRKPASGSERRPHSLILPGEASVPKLSFMGKVRSLKKLKSPSVFKGKLTKLSEIGTQEDICPPEEECDLGNDVVNGSISSNHKQDDDGKISVDIEETELQKDTDSHSFEKALKPLCGPPDVSPRDPLFKAALQRCCSLPLPQISPSGADQTSWGHLLPAEASLRSDGVRLRDNRTGTGGRRLMRPASEELHINTFLS</sequence>
<gene>
    <name evidence="2" type="ORF">COCON_G00082680</name>
</gene>
<evidence type="ECO:0000313" key="2">
    <source>
        <dbReference type="EMBL" id="KAJ8276516.1"/>
    </source>
</evidence>
<feature type="compositionally biased region" description="Basic and acidic residues" evidence="1">
    <location>
        <begin position="50"/>
        <end position="59"/>
    </location>
</feature>
<proteinExistence type="predicted"/>
<keyword evidence="3" id="KW-1185">Reference proteome</keyword>
<reference evidence="2" key="1">
    <citation type="journal article" date="2023" name="Science">
        <title>Genome structures resolve the early diversification of teleost fishes.</title>
        <authorList>
            <person name="Parey E."/>
            <person name="Louis A."/>
            <person name="Montfort J."/>
            <person name="Bouchez O."/>
            <person name="Roques C."/>
            <person name="Iampietro C."/>
            <person name="Lluch J."/>
            <person name="Castinel A."/>
            <person name="Donnadieu C."/>
            <person name="Desvignes T."/>
            <person name="Floi Bucao C."/>
            <person name="Jouanno E."/>
            <person name="Wen M."/>
            <person name="Mejri S."/>
            <person name="Dirks R."/>
            <person name="Jansen H."/>
            <person name="Henkel C."/>
            <person name="Chen W.J."/>
            <person name="Zahm M."/>
            <person name="Cabau C."/>
            <person name="Klopp C."/>
            <person name="Thompson A.W."/>
            <person name="Robinson-Rechavi M."/>
            <person name="Braasch I."/>
            <person name="Lecointre G."/>
            <person name="Bobe J."/>
            <person name="Postlethwait J.H."/>
            <person name="Berthelot C."/>
            <person name="Roest Crollius H."/>
            <person name="Guiguen Y."/>
        </authorList>
    </citation>
    <scope>NUCLEOTIDE SEQUENCE</scope>
    <source>
        <strain evidence="2">Concon-B</strain>
    </source>
</reference>
<dbReference type="Proteomes" id="UP001152803">
    <property type="component" value="Unassembled WGS sequence"/>
</dbReference>
<organism evidence="2 3">
    <name type="scientific">Conger conger</name>
    <name type="common">Conger eel</name>
    <name type="synonym">Muraena conger</name>
    <dbReference type="NCBI Taxonomy" id="82655"/>
    <lineage>
        <taxon>Eukaryota</taxon>
        <taxon>Metazoa</taxon>
        <taxon>Chordata</taxon>
        <taxon>Craniata</taxon>
        <taxon>Vertebrata</taxon>
        <taxon>Euteleostomi</taxon>
        <taxon>Actinopterygii</taxon>
        <taxon>Neopterygii</taxon>
        <taxon>Teleostei</taxon>
        <taxon>Anguilliformes</taxon>
        <taxon>Congridae</taxon>
        <taxon>Conger</taxon>
    </lineage>
</organism>